<feature type="signal peptide" evidence="5">
    <location>
        <begin position="1"/>
        <end position="19"/>
    </location>
</feature>
<feature type="domain" description="Solute-binding protein family 5" evidence="6">
    <location>
        <begin position="78"/>
        <end position="441"/>
    </location>
</feature>
<dbReference type="GO" id="GO:0043190">
    <property type="term" value="C:ATP-binding cassette (ABC) transporter complex"/>
    <property type="evidence" value="ECO:0007669"/>
    <property type="project" value="InterPro"/>
</dbReference>
<reference evidence="7 8" key="1">
    <citation type="submission" date="2019-04" db="EMBL/GenBank/DDBJ databases">
        <title>Streptomyces oryziradicis sp. nov., a novel actinomycete isolated from rhizosphere soil of rice (Oryza sativa L.).</title>
        <authorList>
            <person name="Li C."/>
        </authorList>
    </citation>
    <scope>NUCLEOTIDE SEQUENCE [LARGE SCALE GENOMIC DNA]</scope>
    <source>
        <strain evidence="7 8">NEAU-C40</strain>
    </source>
</reference>
<sequence length="533" mass="56492">MRIMTAAAVTGLATSSLVACSGSGGVGSSGAGSSSELNIISAEPTSGLDPNTAVTQTSLRVMELMYDTLIDYDAKGGLVPDLATKWAPSANGKSYTFSLRKGAKFSDGSAITATDVKFSLERAAKGQALKTALSDMTSVNVLDPSTVKVNLKSPSRVFLNALARVGNAAILSQKAVTANTSYFTKPTATSGPWSLQQWTPQSNLGLTANTFYWRTGFPKIKTINYAFSSDGTTEASALQAGTADMTYPMAPEDALRLQKAGAINYYPTPTPGVVMWGLDKTKPPFNDVRARQAVAYMAPRADKQSACWSNIGANATGNLIFNGNWAYTPGLNKYGVSQSDALAKAGALLDAAGWKMGSGGVRQAEGVKGVANGTKFAVTVPYENAWTQARCNTQLLQSDLKPLGVQITPQAYDTATFYPDVAKNKFQMYHAGDQWATVDDEMSQAFTCNGQATNLIAKWCDPQVDDLIAKAQATLDLTKAKQYYAQVQQIVEDQVPAIVTGNQYAVVGLATRVHGYVARADGSNRSLIEATLG</sequence>
<dbReference type="Gene3D" id="3.10.105.10">
    <property type="entry name" value="Dipeptide-binding Protein, Domain 3"/>
    <property type="match status" value="1"/>
</dbReference>
<evidence type="ECO:0000313" key="7">
    <source>
        <dbReference type="EMBL" id="TKA01183.1"/>
    </source>
</evidence>
<organism evidence="7 8">
    <name type="scientific">Actinacidiphila oryziradicis</name>
    <dbReference type="NCBI Taxonomy" id="2571141"/>
    <lineage>
        <taxon>Bacteria</taxon>
        <taxon>Bacillati</taxon>
        <taxon>Actinomycetota</taxon>
        <taxon>Actinomycetes</taxon>
        <taxon>Kitasatosporales</taxon>
        <taxon>Streptomycetaceae</taxon>
        <taxon>Actinacidiphila</taxon>
    </lineage>
</organism>
<accession>A0A4U0RZJ7</accession>
<evidence type="ECO:0000256" key="5">
    <source>
        <dbReference type="SAM" id="SignalP"/>
    </source>
</evidence>
<dbReference type="GO" id="GO:0015833">
    <property type="term" value="P:peptide transport"/>
    <property type="evidence" value="ECO:0007669"/>
    <property type="project" value="TreeGrafter"/>
</dbReference>
<dbReference type="InterPro" id="IPR030678">
    <property type="entry name" value="Peptide/Ni-bd"/>
</dbReference>
<protein>
    <submittedName>
        <fullName evidence="7">ABC transporter substrate-binding protein</fullName>
    </submittedName>
</protein>
<gene>
    <name evidence="7" type="ORF">FCI23_41100</name>
</gene>
<comment type="similarity">
    <text evidence="2">Belongs to the bacterial solute-binding protein 5 family.</text>
</comment>
<dbReference type="PROSITE" id="PS51257">
    <property type="entry name" value="PROKAR_LIPOPROTEIN"/>
    <property type="match status" value="1"/>
</dbReference>
<dbReference type="SUPFAM" id="SSF53850">
    <property type="entry name" value="Periplasmic binding protein-like II"/>
    <property type="match status" value="1"/>
</dbReference>
<dbReference type="AlphaFoldDB" id="A0A4U0RZJ7"/>
<dbReference type="PANTHER" id="PTHR30290">
    <property type="entry name" value="PERIPLASMIC BINDING COMPONENT OF ABC TRANSPORTER"/>
    <property type="match status" value="1"/>
</dbReference>
<name>A0A4U0RZJ7_9ACTN</name>
<dbReference type="Gene3D" id="3.40.190.10">
    <property type="entry name" value="Periplasmic binding protein-like II"/>
    <property type="match status" value="1"/>
</dbReference>
<keyword evidence="3" id="KW-0813">Transport</keyword>
<keyword evidence="4 5" id="KW-0732">Signal</keyword>
<evidence type="ECO:0000259" key="6">
    <source>
        <dbReference type="Pfam" id="PF00496"/>
    </source>
</evidence>
<dbReference type="PANTHER" id="PTHR30290:SF10">
    <property type="entry name" value="PERIPLASMIC OLIGOPEPTIDE-BINDING PROTEIN-RELATED"/>
    <property type="match status" value="1"/>
</dbReference>
<dbReference type="Pfam" id="PF00496">
    <property type="entry name" value="SBP_bac_5"/>
    <property type="match status" value="1"/>
</dbReference>
<proteinExistence type="inferred from homology"/>
<dbReference type="EMBL" id="SUMC01000075">
    <property type="protein sequence ID" value="TKA01183.1"/>
    <property type="molecule type" value="Genomic_DNA"/>
</dbReference>
<evidence type="ECO:0000256" key="1">
    <source>
        <dbReference type="ARBA" id="ARBA00004193"/>
    </source>
</evidence>
<dbReference type="CDD" id="cd00995">
    <property type="entry name" value="PBP2_NikA_DppA_OppA_like"/>
    <property type="match status" value="1"/>
</dbReference>
<keyword evidence="8" id="KW-1185">Reference proteome</keyword>
<dbReference type="InterPro" id="IPR000914">
    <property type="entry name" value="SBP_5_dom"/>
</dbReference>
<dbReference type="OrthoDB" id="9046151at2"/>
<dbReference type="GO" id="GO:0042597">
    <property type="term" value="C:periplasmic space"/>
    <property type="evidence" value="ECO:0007669"/>
    <property type="project" value="UniProtKB-ARBA"/>
</dbReference>
<dbReference type="PROSITE" id="PS01040">
    <property type="entry name" value="SBP_BACTERIAL_5"/>
    <property type="match status" value="1"/>
</dbReference>
<dbReference type="GO" id="GO:1904680">
    <property type="term" value="F:peptide transmembrane transporter activity"/>
    <property type="evidence" value="ECO:0007669"/>
    <property type="project" value="TreeGrafter"/>
</dbReference>
<evidence type="ECO:0000256" key="2">
    <source>
        <dbReference type="ARBA" id="ARBA00005695"/>
    </source>
</evidence>
<dbReference type="InterPro" id="IPR023765">
    <property type="entry name" value="SBP_5_CS"/>
</dbReference>
<comment type="subcellular location">
    <subcellularLocation>
        <location evidence="1">Cell membrane</location>
        <topology evidence="1">Lipid-anchor</topology>
    </subcellularLocation>
</comment>
<dbReference type="Proteomes" id="UP000305778">
    <property type="component" value="Unassembled WGS sequence"/>
</dbReference>
<comment type="caution">
    <text evidence="7">The sequence shown here is derived from an EMBL/GenBank/DDBJ whole genome shotgun (WGS) entry which is preliminary data.</text>
</comment>
<evidence type="ECO:0000313" key="8">
    <source>
        <dbReference type="Proteomes" id="UP000305778"/>
    </source>
</evidence>
<dbReference type="InterPro" id="IPR039424">
    <property type="entry name" value="SBP_5"/>
</dbReference>
<evidence type="ECO:0000256" key="4">
    <source>
        <dbReference type="ARBA" id="ARBA00022729"/>
    </source>
</evidence>
<evidence type="ECO:0000256" key="3">
    <source>
        <dbReference type="ARBA" id="ARBA00022448"/>
    </source>
</evidence>
<dbReference type="PIRSF" id="PIRSF002741">
    <property type="entry name" value="MppA"/>
    <property type="match status" value="1"/>
</dbReference>
<feature type="chain" id="PRO_5039255699" evidence="5">
    <location>
        <begin position="20"/>
        <end position="533"/>
    </location>
</feature>